<reference evidence="3" key="1">
    <citation type="journal article" date="2022" name="Int. J. Mol. Sci.">
        <title>Draft Genome of Tanacetum Coccineum: Genomic Comparison of Closely Related Tanacetum-Family Plants.</title>
        <authorList>
            <person name="Yamashiro T."/>
            <person name="Shiraishi A."/>
            <person name="Nakayama K."/>
            <person name="Satake H."/>
        </authorList>
    </citation>
    <scope>NUCLEOTIDE SEQUENCE</scope>
</reference>
<evidence type="ECO:0000313" key="3">
    <source>
        <dbReference type="EMBL" id="GJT80749.1"/>
    </source>
</evidence>
<feature type="region of interest" description="Disordered" evidence="2">
    <location>
        <begin position="328"/>
        <end position="357"/>
    </location>
</feature>
<sequence>MSDLKFDDTHNLVAFLEKPTKSEGFEEIVDFLNANPIKYDLTVNPTIYCSCIKQFWDTVKAKMVNGEVQLQALVDKKKVIITESIIRRDLQLEDANGVDCLPTAAIFKQLTLMGKDTEIPQSSGPTKHIADEVANEENVPTQSNDPPLSRVNTLGSGEDKLSLKELTDLCTKLSNKVLDLETTKTAQAKEIASLKKRVKKLERKGSQKIQGCKTIIQEWENSGGVLILMLMQSVTLMMRLKEWNDDQPKCLNTSVLDEQKLRLDKVETDYELAQTLQAEEQEELTIKEKSKLFQQLLEKRRSHLQLTRAEERRKVNTFVDMDTELVEGSEIRKEESSSKRAGDELEQEPTKKAKWWDDDKKRGSLSTMLL</sequence>
<organism evidence="3 4">
    <name type="scientific">Tanacetum coccineum</name>
    <dbReference type="NCBI Taxonomy" id="301880"/>
    <lineage>
        <taxon>Eukaryota</taxon>
        <taxon>Viridiplantae</taxon>
        <taxon>Streptophyta</taxon>
        <taxon>Embryophyta</taxon>
        <taxon>Tracheophyta</taxon>
        <taxon>Spermatophyta</taxon>
        <taxon>Magnoliopsida</taxon>
        <taxon>eudicotyledons</taxon>
        <taxon>Gunneridae</taxon>
        <taxon>Pentapetalae</taxon>
        <taxon>asterids</taxon>
        <taxon>campanulids</taxon>
        <taxon>Asterales</taxon>
        <taxon>Asteraceae</taxon>
        <taxon>Asteroideae</taxon>
        <taxon>Anthemideae</taxon>
        <taxon>Anthemidinae</taxon>
        <taxon>Tanacetum</taxon>
    </lineage>
</organism>
<evidence type="ECO:0000256" key="1">
    <source>
        <dbReference type="SAM" id="Coils"/>
    </source>
</evidence>
<name>A0ABQ5GZL9_9ASTR</name>
<evidence type="ECO:0000313" key="4">
    <source>
        <dbReference type="Proteomes" id="UP001151760"/>
    </source>
</evidence>
<protein>
    <recommendedName>
        <fullName evidence="5">Xylulose kinase-1</fullName>
    </recommendedName>
</protein>
<comment type="caution">
    <text evidence="3">The sequence shown here is derived from an EMBL/GenBank/DDBJ whole genome shotgun (WGS) entry which is preliminary data.</text>
</comment>
<proteinExistence type="predicted"/>
<feature type="coiled-coil region" evidence="1">
    <location>
        <begin position="256"/>
        <end position="283"/>
    </location>
</feature>
<feature type="coiled-coil region" evidence="1">
    <location>
        <begin position="163"/>
        <end position="204"/>
    </location>
</feature>
<feature type="compositionally biased region" description="Basic and acidic residues" evidence="2">
    <location>
        <begin position="329"/>
        <end position="357"/>
    </location>
</feature>
<dbReference type="Proteomes" id="UP001151760">
    <property type="component" value="Unassembled WGS sequence"/>
</dbReference>
<keyword evidence="4" id="KW-1185">Reference proteome</keyword>
<reference evidence="3" key="2">
    <citation type="submission" date="2022-01" db="EMBL/GenBank/DDBJ databases">
        <authorList>
            <person name="Yamashiro T."/>
            <person name="Shiraishi A."/>
            <person name="Satake H."/>
            <person name="Nakayama K."/>
        </authorList>
    </citation>
    <scope>NUCLEOTIDE SEQUENCE</scope>
</reference>
<keyword evidence="1" id="KW-0175">Coiled coil</keyword>
<dbReference type="EMBL" id="BQNB010019021">
    <property type="protein sequence ID" value="GJT80749.1"/>
    <property type="molecule type" value="Genomic_DNA"/>
</dbReference>
<accession>A0ABQ5GZL9</accession>
<gene>
    <name evidence="3" type="ORF">Tco_1055091</name>
</gene>
<evidence type="ECO:0008006" key="5">
    <source>
        <dbReference type="Google" id="ProtNLM"/>
    </source>
</evidence>
<evidence type="ECO:0000256" key="2">
    <source>
        <dbReference type="SAM" id="MobiDB-lite"/>
    </source>
</evidence>